<dbReference type="Proteomes" id="UP001221217">
    <property type="component" value="Unassembled WGS sequence"/>
</dbReference>
<dbReference type="AlphaFoldDB" id="A0AAJ1IEW1"/>
<dbReference type="GO" id="GO:0003735">
    <property type="term" value="F:structural constituent of ribosome"/>
    <property type="evidence" value="ECO:0007669"/>
    <property type="project" value="InterPro"/>
</dbReference>
<evidence type="ECO:0000256" key="5">
    <source>
        <dbReference type="HAMAP-Rule" id="MF_00391"/>
    </source>
</evidence>
<name>A0AAJ1IEW1_9SPIO</name>
<evidence type="ECO:0000313" key="7">
    <source>
        <dbReference type="EMBL" id="MDC7226125.1"/>
    </source>
</evidence>
<feature type="region of interest" description="Disordered" evidence="6">
    <location>
        <begin position="31"/>
        <end position="51"/>
    </location>
</feature>
<dbReference type="PANTHER" id="PTHR14503">
    <property type="entry name" value="MITOCHONDRIAL RIBOSOMAL PROTEIN 34 FAMILY MEMBER"/>
    <property type="match status" value="1"/>
</dbReference>
<reference evidence="7 8" key="1">
    <citation type="submission" date="2022-12" db="EMBL/GenBank/DDBJ databases">
        <title>Metagenome assembled genome from gulf of manar.</title>
        <authorList>
            <person name="Kohli P."/>
            <person name="Pk S."/>
            <person name="Venkata Ramana C."/>
            <person name="Sasikala C."/>
        </authorList>
    </citation>
    <scope>NUCLEOTIDE SEQUENCE [LARGE SCALE GENOMIC DNA]</scope>
    <source>
        <strain evidence="7">JB008</strain>
    </source>
</reference>
<dbReference type="GO" id="GO:0006412">
    <property type="term" value="P:translation"/>
    <property type="evidence" value="ECO:0007669"/>
    <property type="project" value="UniProtKB-UniRule"/>
</dbReference>
<dbReference type="FunFam" id="1.10.287.3980:FF:000001">
    <property type="entry name" value="Mitochondrial ribosomal protein L34"/>
    <property type="match status" value="1"/>
</dbReference>
<comment type="caution">
    <text evidence="7">The sequence shown here is derived from an EMBL/GenBank/DDBJ whole genome shotgun (WGS) entry which is preliminary data.</text>
</comment>
<organism evidence="7 8">
    <name type="scientific">Candidatus Thalassospirochaeta sargassi</name>
    <dbReference type="NCBI Taxonomy" id="3119039"/>
    <lineage>
        <taxon>Bacteria</taxon>
        <taxon>Pseudomonadati</taxon>
        <taxon>Spirochaetota</taxon>
        <taxon>Spirochaetia</taxon>
        <taxon>Spirochaetales</taxon>
        <taxon>Spirochaetaceae</taxon>
        <taxon>Candidatus Thalassospirochaeta</taxon>
    </lineage>
</organism>
<dbReference type="NCBIfam" id="TIGR01030">
    <property type="entry name" value="rpmH_bact"/>
    <property type="match status" value="1"/>
</dbReference>
<proteinExistence type="inferred from homology"/>
<dbReference type="InterPro" id="IPR000271">
    <property type="entry name" value="Ribosomal_bL34"/>
</dbReference>
<evidence type="ECO:0000313" key="8">
    <source>
        <dbReference type="Proteomes" id="UP001221217"/>
    </source>
</evidence>
<sequence>MKRTYQPSRVKRNRKFGFRARMKTKSGRAILARRRKKGRAKLSAADEKKPY</sequence>
<dbReference type="GO" id="GO:0005840">
    <property type="term" value="C:ribosome"/>
    <property type="evidence" value="ECO:0007669"/>
    <property type="project" value="UniProtKB-KW"/>
</dbReference>
<comment type="similarity">
    <text evidence="1 5">Belongs to the bacterial ribosomal protein bL34 family.</text>
</comment>
<evidence type="ECO:0000256" key="3">
    <source>
        <dbReference type="ARBA" id="ARBA00023274"/>
    </source>
</evidence>
<evidence type="ECO:0000256" key="2">
    <source>
        <dbReference type="ARBA" id="ARBA00022980"/>
    </source>
</evidence>
<keyword evidence="3 5" id="KW-0687">Ribonucleoprotein</keyword>
<evidence type="ECO:0000256" key="1">
    <source>
        <dbReference type="ARBA" id="ARBA00010111"/>
    </source>
</evidence>
<evidence type="ECO:0000256" key="4">
    <source>
        <dbReference type="ARBA" id="ARBA00035177"/>
    </source>
</evidence>
<dbReference type="HAMAP" id="MF_00391">
    <property type="entry name" value="Ribosomal_bL34"/>
    <property type="match status" value="1"/>
</dbReference>
<dbReference type="GO" id="GO:1990904">
    <property type="term" value="C:ribonucleoprotein complex"/>
    <property type="evidence" value="ECO:0007669"/>
    <property type="project" value="UniProtKB-KW"/>
</dbReference>
<dbReference type="InterPro" id="IPR020939">
    <property type="entry name" value="Ribosomal_bL34_CS"/>
</dbReference>
<protein>
    <recommendedName>
        <fullName evidence="4 5">Large ribosomal subunit protein bL34</fullName>
    </recommendedName>
</protein>
<accession>A0AAJ1IEW1</accession>
<keyword evidence="2 5" id="KW-0689">Ribosomal protein</keyword>
<feature type="compositionally biased region" description="Basic residues" evidence="6">
    <location>
        <begin position="31"/>
        <end position="40"/>
    </location>
</feature>
<gene>
    <name evidence="5 7" type="primary">rpmH</name>
    <name evidence="7" type="ORF">PQJ61_05100</name>
</gene>
<dbReference type="EMBL" id="JAQQAL010000011">
    <property type="protein sequence ID" value="MDC7226125.1"/>
    <property type="molecule type" value="Genomic_DNA"/>
</dbReference>
<dbReference type="Pfam" id="PF00468">
    <property type="entry name" value="Ribosomal_L34"/>
    <property type="match status" value="1"/>
</dbReference>
<dbReference type="PANTHER" id="PTHR14503:SF4">
    <property type="entry name" value="LARGE RIBOSOMAL SUBUNIT PROTEIN BL34M"/>
    <property type="match status" value="1"/>
</dbReference>
<dbReference type="Gene3D" id="1.10.287.3980">
    <property type="match status" value="1"/>
</dbReference>
<evidence type="ECO:0000256" key="6">
    <source>
        <dbReference type="SAM" id="MobiDB-lite"/>
    </source>
</evidence>
<dbReference type="PROSITE" id="PS00784">
    <property type="entry name" value="RIBOSOMAL_L34"/>
    <property type="match status" value="1"/>
</dbReference>